<dbReference type="AlphaFoldDB" id="A0A2K8K4V7"/>
<name>A0A2K8K4V7_9RHOB</name>
<organism evidence="2 3">
    <name type="scientific">Roseinatronobacter bogoriensis subsp. barguzinensis</name>
    <dbReference type="NCBI Taxonomy" id="441209"/>
    <lineage>
        <taxon>Bacteria</taxon>
        <taxon>Pseudomonadati</taxon>
        <taxon>Pseudomonadota</taxon>
        <taxon>Alphaproteobacteria</taxon>
        <taxon>Rhodobacterales</taxon>
        <taxon>Paracoccaceae</taxon>
        <taxon>Roseinatronobacter</taxon>
    </lineage>
</organism>
<evidence type="ECO:0000256" key="1">
    <source>
        <dbReference type="SAM" id="Phobius"/>
    </source>
</evidence>
<evidence type="ECO:0000313" key="3">
    <source>
        <dbReference type="Proteomes" id="UP000228948"/>
    </source>
</evidence>
<gene>
    <name evidence="2" type="ORF">BG454_00460</name>
</gene>
<reference evidence="2 3" key="1">
    <citation type="submission" date="2017-11" db="EMBL/GenBank/DDBJ databases">
        <title>Revised Sequence and Annotation of the Rhodobaca barguzinensis strain alga05 Genome.</title>
        <authorList>
            <person name="Kopejtka K."/>
            <person name="Tomasch J.M."/>
            <person name="Bunk B."/>
            <person name="Koblizek M."/>
        </authorList>
    </citation>
    <scope>NUCLEOTIDE SEQUENCE [LARGE SCALE GENOMIC DNA]</scope>
    <source>
        <strain evidence="3">alga05</strain>
    </source>
</reference>
<proteinExistence type="predicted"/>
<protein>
    <submittedName>
        <fullName evidence="2">Uncharacterized protein</fullName>
    </submittedName>
</protein>
<keyword evidence="1" id="KW-0812">Transmembrane</keyword>
<keyword evidence="1" id="KW-1133">Transmembrane helix</keyword>
<dbReference type="KEGG" id="rbg:BG454_00460"/>
<dbReference type="Proteomes" id="UP000228948">
    <property type="component" value="Chromosome"/>
</dbReference>
<keyword evidence="3" id="KW-1185">Reference proteome</keyword>
<accession>A0A2K8K4V7</accession>
<dbReference type="EMBL" id="CP024899">
    <property type="protein sequence ID" value="ATX64492.1"/>
    <property type="molecule type" value="Genomic_DNA"/>
</dbReference>
<sequence>MITLLLCCKEYIHKTTKQQNLKRVCVIFRQQVKELCDSVKVFSKKAEYLRSRGPCFVFLLLFVFILVQNRYDSRNQRTKKARRAHE</sequence>
<feature type="transmembrane region" description="Helical" evidence="1">
    <location>
        <begin position="49"/>
        <end position="67"/>
    </location>
</feature>
<evidence type="ECO:0000313" key="2">
    <source>
        <dbReference type="EMBL" id="ATX64492.1"/>
    </source>
</evidence>
<keyword evidence="1" id="KW-0472">Membrane</keyword>